<feature type="region of interest" description="Disordered" evidence="1">
    <location>
        <begin position="92"/>
        <end position="129"/>
    </location>
</feature>
<name>A0A8E3YXP7_9VIRU</name>
<reference evidence="2" key="1">
    <citation type="submission" date="2019-10" db="EMBL/GenBank/DDBJ databases">
        <title>The miscellaneous mycovirome associated to the plant pathogenic fungus Erysiphe necator.</title>
        <authorList>
            <person name="Rodriguez-Romero J."/>
            <person name="Chiapello M."/>
            <person name="Cordoba L."/>
            <person name="Turina M."/>
            <person name="Ayllon M.A."/>
        </authorList>
    </citation>
    <scope>NUCLEOTIDE SEQUENCE</scope>
    <source>
        <strain evidence="2">PMS5_DN29549</strain>
    </source>
</reference>
<dbReference type="Proteomes" id="UP001239240">
    <property type="component" value="Segment"/>
</dbReference>
<sequence>MESINNKVKTNESSSQVERILESAHKRFFTAGGSQGFFVDKEDFAYLEEVLSKGKDMRNHVILADDELSRLKGELSNLRSANDLSEKKLKDMQEHLDSSYGKLQRAESDRAKALSEANAARDEKKRSKDELLKSKSEWQEHVKRLEFQTVASDLSDPVDLKTVKDELTIARRHVKEAQSELERLNTNVSTANESVTNITREKEFLQKAYDDSVKQYNVINAAWESAQKLSPDPEVVDTLARIKLDANVKKLIGEKSFDWLSKLQQIPSTNVRDTTFHLLGAARESSNKQVSKLTALLQKVFEWVKEHSNKMREKLTPWLDTIAQDIATGKVRTMAFYRAELEKLVADFKVVQKKAAEKLDKKVEDVSFMTNASSWVKVLFYYRPKRYFTKGVGFVKTSTTKFMKTLRNVLSSIASYFGSSKKKVAMSDSTDSGKVHVTVDEAAEFDAISMTNLEPIPEDDSPKVPPPPPPPAPKPSGSFVKAMSEKAFGKQKMK</sequence>
<accession>A0A8E3YXP7</accession>
<proteinExistence type="predicted"/>
<feature type="region of interest" description="Disordered" evidence="1">
    <location>
        <begin position="454"/>
        <end position="479"/>
    </location>
</feature>
<feature type="compositionally biased region" description="Basic and acidic residues" evidence="1">
    <location>
        <begin position="104"/>
        <end position="129"/>
    </location>
</feature>
<organism evidence="2">
    <name type="scientific">Erysiphe necator associated fusarivirus 3</name>
    <dbReference type="NCBI Taxonomy" id="2743151"/>
    <lineage>
        <taxon>Viruses</taxon>
        <taxon>Riboviria</taxon>
        <taxon>Orthornavirae</taxon>
        <taxon>Pisuviricota</taxon>
        <taxon>Duplopiviricetes</taxon>
        <taxon>Durnavirales</taxon>
        <taxon>Fusariviridae</taxon>
    </lineage>
</organism>
<protein>
    <submittedName>
        <fullName evidence="2">Uncharacterized protein</fullName>
    </submittedName>
</protein>
<evidence type="ECO:0000256" key="1">
    <source>
        <dbReference type="SAM" id="MobiDB-lite"/>
    </source>
</evidence>
<evidence type="ECO:0000313" key="2">
    <source>
        <dbReference type="EMBL" id="QKN22709.1"/>
    </source>
</evidence>
<feature type="compositionally biased region" description="Pro residues" evidence="1">
    <location>
        <begin position="463"/>
        <end position="474"/>
    </location>
</feature>
<dbReference type="EMBL" id="MN627479">
    <property type="protein sequence ID" value="QKN22709.1"/>
    <property type="molecule type" value="Genomic_RNA"/>
</dbReference>